<keyword evidence="4 5" id="KW-0472">Membrane</keyword>
<keyword evidence="3 5" id="KW-1133">Transmembrane helix</keyword>
<evidence type="ECO:0000256" key="2">
    <source>
        <dbReference type="ARBA" id="ARBA00022692"/>
    </source>
</evidence>
<evidence type="ECO:0000256" key="1">
    <source>
        <dbReference type="ARBA" id="ARBA00004651"/>
    </source>
</evidence>
<dbReference type="OrthoDB" id="4229605at2"/>
<organism evidence="7 8">
    <name type="scientific">Cellulomonas xylanilytica</name>
    <dbReference type="NCBI Taxonomy" id="233583"/>
    <lineage>
        <taxon>Bacteria</taxon>
        <taxon>Bacillati</taxon>
        <taxon>Actinomycetota</taxon>
        <taxon>Actinomycetes</taxon>
        <taxon>Micrococcales</taxon>
        <taxon>Cellulomonadaceae</taxon>
        <taxon>Cellulomonas</taxon>
    </lineage>
</organism>
<feature type="transmembrane region" description="Helical" evidence="5">
    <location>
        <begin position="208"/>
        <end position="227"/>
    </location>
</feature>
<evidence type="ECO:0000259" key="6">
    <source>
        <dbReference type="PROSITE" id="PS50850"/>
    </source>
</evidence>
<feature type="transmembrane region" description="Helical" evidence="5">
    <location>
        <begin position="360"/>
        <end position="383"/>
    </location>
</feature>
<dbReference type="PANTHER" id="PTHR23542:SF1">
    <property type="entry name" value="MAJOR FACILITATOR SUPERFAMILY (MFS) PROFILE DOMAIN-CONTAINING PROTEIN"/>
    <property type="match status" value="1"/>
</dbReference>
<name>A0A510V154_9CELL</name>
<evidence type="ECO:0000256" key="3">
    <source>
        <dbReference type="ARBA" id="ARBA00022989"/>
    </source>
</evidence>
<keyword evidence="2 5" id="KW-0812">Transmembrane</keyword>
<evidence type="ECO:0000256" key="4">
    <source>
        <dbReference type="ARBA" id="ARBA00023136"/>
    </source>
</evidence>
<gene>
    <name evidence="7" type="ORF">CXY01_11090</name>
</gene>
<sequence>MLSTTYGAVLRLPGVARLFVVSFLARIPAAMVGVVLTLHVVSTLDRGYGQAGLVVGAATVGMAIGAPWRGRLVDRLGLRRALAPSVVVESAVWLLAPHLSYELLIVAAAVAGLFLVPVFSVSRQSLSVLVPIAHQKAAFSLDSVAVELTFMLSPVVGVLLATQASTSVALTVVGALTVGGGVLLMWANPPTRSARPSEPVATLPKQRLVSPALVVLLLAGVAASFVLVGTDVALVATLNDSGRSADVGWMIALWAGGSVVGGLVHGAGHRNPSPLLLVALLALATVPAAFATGPVWLAVAVVVAGLPCAPALSSINASLVRLVSEHRRGEVMGWSGTMSTVGNALGAPLCGAVIDRVSPGAGFLTAAVVGGGLAVGGLVVLALSRGRRGRAVAEVVDRPAPRHVPTVRAVRRRGTASTRRVGVRRPGR</sequence>
<feature type="transmembrane region" description="Helical" evidence="5">
    <location>
        <begin position="247"/>
        <end position="267"/>
    </location>
</feature>
<accession>A0A510V154</accession>
<protein>
    <submittedName>
        <fullName evidence="7">MFS transporter</fullName>
    </submittedName>
</protein>
<dbReference type="Proteomes" id="UP000321118">
    <property type="component" value="Unassembled WGS sequence"/>
</dbReference>
<comment type="caution">
    <text evidence="7">The sequence shown here is derived from an EMBL/GenBank/DDBJ whole genome shotgun (WGS) entry which is preliminary data.</text>
</comment>
<dbReference type="Pfam" id="PF07690">
    <property type="entry name" value="MFS_1"/>
    <property type="match status" value="1"/>
</dbReference>
<dbReference type="SUPFAM" id="SSF103473">
    <property type="entry name" value="MFS general substrate transporter"/>
    <property type="match status" value="1"/>
</dbReference>
<keyword evidence="8" id="KW-1185">Reference proteome</keyword>
<dbReference type="RefSeq" id="WP_146926125.1">
    <property type="nucleotide sequence ID" value="NZ_BJUB01000003.1"/>
</dbReference>
<dbReference type="InterPro" id="IPR036259">
    <property type="entry name" value="MFS_trans_sf"/>
</dbReference>
<reference evidence="7 8" key="1">
    <citation type="submission" date="2019-07" db="EMBL/GenBank/DDBJ databases">
        <title>Whole genome shotgun sequence of Cellulomonas xylanilytica NBRC 101102.</title>
        <authorList>
            <person name="Hosoyama A."/>
            <person name="Uohara A."/>
            <person name="Ohji S."/>
            <person name="Ichikawa N."/>
        </authorList>
    </citation>
    <scope>NUCLEOTIDE SEQUENCE [LARGE SCALE GENOMIC DNA]</scope>
    <source>
        <strain evidence="7 8">NBRC 101102</strain>
    </source>
</reference>
<feature type="domain" description="Major facilitator superfamily (MFS) profile" evidence="6">
    <location>
        <begin position="14"/>
        <end position="388"/>
    </location>
</feature>
<dbReference type="AlphaFoldDB" id="A0A510V154"/>
<dbReference type="InterPro" id="IPR020846">
    <property type="entry name" value="MFS_dom"/>
</dbReference>
<comment type="subcellular location">
    <subcellularLocation>
        <location evidence="1">Cell membrane</location>
        <topology evidence="1">Multi-pass membrane protein</topology>
    </subcellularLocation>
</comment>
<dbReference type="GO" id="GO:0005886">
    <property type="term" value="C:plasma membrane"/>
    <property type="evidence" value="ECO:0007669"/>
    <property type="project" value="UniProtKB-SubCell"/>
</dbReference>
<feature type="transmembrane region" description="Helical" evidence="5">
    <location>
        <begin position="274"/>
        <end position="290"/>
    </location>
</feature>
<feature type="transmembrane region" description="Helical" evidence="5">
    <location>
        <begin position="47"/>
        <end position="68"/>
    </location>
</feature>
<dbReference type="InterPro" id="IPR011701">
    <property type="entry name" value="MFS"/>
</dbReference>
<dbReference type="PANTHER" id="PTHR23542">
    <property type="match status" value="1"/>
</dbReference>
<dbReference type="Gene3D" id="1.20.1250.20">
    <property type="entry name" value="MFS general substrate transporter like domains"/>
    <property type="match status" value="1"/>
</dbReference>
<evidence type="ECO:0000313" key="7">
    <source>
        <dbReference type="EMBL" id="GEK20589.1"/>
    </source>
</evidence>
<dbReference type="EMBL" id="BJUB01000003">
    <property type="protein sequence ID" value="GEK20589.1"/>
    <property type="molecule type" value="Genomic_DNA"/>
</dbReference>
<feature type="transmembrane region" description="Helical" evidence="5">
    <location>
        <begin position="103"/>
        <end position="122"/>
    </location>
</feature>
<dbReference type="PROSITE" id="PS50850">
    <property type="entry name" value="MFS"/>
    <property type="match status" value="1"/>
</dbReference>
<evidence type="ECO:0000256" key="5">
    <source>
        <dbReference type="SAM" id="Phobius"/>
    </source>
</evidence>
<dbReference type="GO" id="GO:0022857">
    <property type="term" value="F:transmembrane transporter activity"/>
    <property type="evidence" value="ECO:0007669"/>
    <property type="project" value="InterPro"/>
</dbReference>
<feature type="transmembrane region" description="Helical" evidence="5">
    <location>
        <begin position="168"/>
        <end position="187"/>
    </location>
</feature>
<evidence type="ECO:0000313" key="8">
    <source>
        <dbReference type="Proteomes" id="UP000321118"/>
    </source>
</evidence>
<proteinExistence type="predicted"/>
<feature type="transmembrane region" description="Helical" evidence="5">
    <location>
        <begin position="18"/>
        <end position="41"/>
    </location>
</feature>